<dbReference type="InterPro" id="IPR032315">
    <property type="entry name" value="DUF4846"/>
</dbReference>
<dbReference type="KEGG" id="nko:Niako_1598"/>
<dbReference type="HOGENOM" id="CLU_066824_2_0_10"/>
<gene>
    <name evidence="1" type="ordered locus">Niako_1598</name>
</gene>
<dbReference type="eggNOG" id="ENOG502Z85F">
    <property type="taxonomic scope" value="Bacteria"/>
</dbReference>
<sequence length="275" mass="31712">MEKSIFFIPKVIKCNNMKRNILMTIILPFLPIAHVEKTTKANIPLQTTQNTNTRPAMVSEIPLPAGFKRINYPAVSFAAWLRKIPIKKDTLVHLFNGKLKINQDAQYAVLDVPVGDKDLQQCADAVMRLRAQYLYDQKRYSEISFVDNAGKKYTCPGKLDSIHFQRYLEMVYSHCNTYSLEKQLHPVDDFSKIMPGDVLVKGGSPGHAEMVMDMAVNESGKVIYLLAQSYMPAQDIHILKDPLYRKLSPWYWVDKDNSFIYTPEWTFATSQLRRW</sequence>
<evidence type="ECO:0008006" key="3">
    <source>
        <dbReference type="Google" id="ProtNLM"/>
    </source>
</evidence>
<dbReference type="PATRIC" id="fig|700598.3.peg.1631"/>
<dbReference type="EMBL" id="CP003178">
    <property type="protein sequence ID" value="AEV97967.1"/>
    <property type="molecule type" value="Genomic_DNA"/>
</dbReference>
<dbReference type="AlphaFoldDB" id="G8T6W4"/>
<protein>
    <recommendedName>
        <fullName evidence="3">DUF4846 domain-containing protein</fullName>
    </recommendedName>
</protein>
<dbReference type="Pfam" id="PF16138">
    <property type="entry name" value="DUF4846"/>
    <property type="match status" value="2"/>
</dbReference>
<accession>G8T6W4</accession>
<reference evidence="1 2" key="1">
    <citation type="submission" date="2011-12" db="EMBL/GenBank/DDBJ databases">
        <title>The complete genome of Niastella koreensis GR20-10.</title>
        <authorList>
            <consortium name="US DOE Joint Genome Institute (JGI-PGF)"/>
            <person name="Lucas S."/>
            <person name="Han J."/>
            <person name="Lapidus A."/>
            <person name="Bruce D."/>
            <person name="Goodwin L."/>
            <person name="Pitluck S."/>
            <person name="Peters L."/>
            <person name="Kyrpides N."/>
            <person name="Mavromatis K."/>
            <person name="Ivanova N."/>
            <person name="Mikhailova N."/>
            <person name="Davenport K."/>
            <person name="Saunders E."/>
            <person name="Detter J.C."/>
            <person name="Tapia R."/>
            <person name="Han C."/>
            <person name="Land M."/>
            <person name="Hauser L."/>
            <person name="Markowitz V."/>
            <person name="Cheng J.-F."/>
            <person name="Hugenholtz P."/>
            <person name="Woyke T."/>
            <person name="Wu D."/>
            <person name="Tindall B."/>
            <person name="Pomrenke H."/>
            <person name="Brambilla E."/>
            <person name="Klenk H.-P."/>
            <person name="Eisen J.A."/>
        </authorList>
    </citation>
    <scope>NUCLEOTIDE SEQUENCE [LARGE SCALE GENOMIC DNA]</scope>
    <source>
        <strain evidence="2">DSM 17620 / KACC 11465 / NBRC 106392 / GR20-10</strain>
    </source>
</reference>
<dbReference type="OrthoDB" id="5511471at2"/>
<proteinExistence type="predicted"/>
<evidence type="ECO:0000313" key="1">
    <source>
        <dbReference type="EMBL" id="AEV97967.1"/>
    </source>
</evidence>
<organism evidence="1 2">
    <name type="scientific">Niastella koreensis (strain DSM 17620 / KACC 11465 / NBRC 106392 / GR20-10)</name>
    <dbReference type="NCBI Taxonomy" id="700598"/>
    <lineage>
        <taxon>Bacteria</taxon>
        <taxon>Pseudomonadati</taxon>
        <taxon>Bacteroidota</taxon>
        <taxon>Chitinophagia</taxon>
        <taxon>Chitinophagales</taxon>
        <taxon>Chitinophagaceae</taxon>
        <taxon>Niastella</taxon>
    </lineage>
</organism>
<dbReference type="Proteomes" id="UP000005438">
    <property type="component" value="Chromosome"/>
</dbReference>
<evidence type="ECO:0000313" key="2">
    <source>
        <dbReference type="Proteomes" id="UP000005438"/>
    </source>
</evidence>
<name>G8T6W4_NIAKG</name>
<dbReference type="STRING" id="700598.Niako_1598"/>